<keyword evidence="6" id="KW-0969">Cilium</keyword>
<dbReference type="GO" id="GO:0003774">
    <property type="term" value="F:cytoskeletal motor activity"/>
    <property type="evidence" value="ECO:0007669"/>
    <property type="project" value="InterPro"/>
</dbReference>
<keyword evidence="6" id="KW-0282">Flagellum</keyword>
<reference evidence="6 7" key="1">
    <citation type="submission" date="2018-05" db="EMBL/GenBank/DDBJ databases">
        <title>Vibrio limimaris sp. nov., isolated from marine sediment.</title>
        <authorList>
            <person name="Li C.-M."/>
        </authorList>
    </citation>
    <scope>NUCLEOTIDE SEQUENCE [LARGE SCALE GENOMIC DNA]</scope>
    <source>
        <strain evidence="6 7">E4404</strain>
    </source>
</reference>
<proteinExistence type="inferred from homology"/>
<comment type="subcellular location">
    <subcellularLocation>
        <location evidence="1 5">Bacterial flagellum basal body</location>
    </subcellularLocation>
</comment>
<evidence type="ECO:0000256" key="5">
    <source>
        <dbReference type="HAMAP-Rule" id="MF_00724"/>
    </source>
</evidence>
<organism evidence="6 7">
    <name type="scientific">Vibrio albus</name>
    <dbReference type="NCBI Taxonomy" id="2200953"/>
    <lineage>
        <taxon>Bacteria</taxon>
        <taxon>Pseudomonadati</taxon>
        <taxon>Pseudomonadota</taxon>
        <taxon>Gammaproteobacteria</taxon>
        <taxon>Vibrionales</taxon>
        <taxon>Vibrionaceae</taxon>
        <taxon>Vibrio</taxon>
    </lineage>
</organism>
<evidence type="ECO:0000313" key="6">
    <source>
        <dbReference type="EMBL" id="PWI33028.1"/>
    </source>
</evidence>
<dbReference type="Proteomes" id="UP000245362">
    <property type="component" value="Unassembled WGS sequence"/>
</dbReference>
<comment type="caution">
    <text evidence="6">The sequence shown here is derived from an EMBL/GenBank/DDBJ whole genome shotgun (WGS) entry which is preliminary data.</text>
</comment>
<dbReference type="HAMAP" id="MF_00724">
    <property type="entry name" value="FliE"/>
    <property type="match status" value="1"/>
</dbReference>
<sequence length="128" mass="13828">MTTNSLMQMAEAQQLMLGKMQTMESLAQPNFVVAANPFDQTVSAAEMTNKVTLNEPLSFSGAMRQVLDTVNAQQTDASNRMTAVETGKSDDLVGAMIASQKASLSFSALMQVRNKVVASFEDVMKMPV</sequence>
<evidence type="ECO:0000256" key="2">
    <source>
        <dbReference type="ARBA" id="ARBA00009272"/>
    </source>
</evidence>
<keyword evidence="6" id="KW-0966">Cell projection</keyword>
<dbReference type="InterPro" id="IPR001624">
    <property type="entry name" value="FliE"/>
</dbReference>
<dbReference type="NCBIfam" id="TIGR00205">
    <property type="entry name" value="fliE"/>
    <property type="match status" value="1"/>
</dbReference>
<dbReference type="Pfam" id="PF02049">
    <property type="entry name" value="FliE"/>
    <property type="match status" value="1"/>
</dbReference>
<dbReference type="RefSeq" id="WP_109320147.1">
    <property type="nucleotide sequence ID" value="NZ_QFWT01000006.1"/>
</dbReference>
<dbReference type="PANTHER" id="PTHR34653:SF1">
    <property type="entry name" value="FLAGELLAR HOOK-BASAL BODY COMPLEX PROTEIN FLIE"/>
    <property type="match status" value="1"/>
</dbReference>
<dbReference type="PRINTS" id="PR01006">
    <property type="entry name" value="FLGHOOKFLIE"/>
</dbReference>
<name>A0A2U3B8A7_9VIBR</name>
<dbReference type="GO" id="GO:0071973">
    <property type="term" value="P:bacterial-type flagellum-dependent cell motility"/>
    <property type="evidence" value="ECO:0007669"/>
    <property type="project" value="InterPro"/>
</dbReference>
<dbReference type="OrthoDB" id="8909229at2"/>
<gene>
    <name evidence="5 6" type="primary">fliE</name>
    <name evidence="6" type="ORF">DI392_12010</name>
</gene>
<accession>A0A2U3B8A7</accession>
<dbReference type="AlphaFoldDB" id="A0A2U3B8A7"/>
<dbReference type="PANTHER" id="PTHR34653">
    <property type="match status" value="1"/>
</dbReference>
<keyword evidence="4 5" id="KW-0975">Bacterial flagellum</keyword>
<comment type="similarity">
    <text evidence="2 5">Belongs to the FliE family.</text>
</comment>
<dbReference type="EMBL" id="QFWT01000006">
    <property type="protein sequence ID" value="PWI33028.1"/>
    <property type="molecule type" value="Genomic_DNA"/>
</dbReference>
<keyword evidence="7" id="KW-1185">Reference proteome</keyword>
<evidence type="ECO:0000256" key="3">
    <source>
        <dbReference type="ARBA" id="ARBA00018024"/>
    </source>
</evidence>
<protein>
    <recommendedName>
        <fullName evidence="3 5">Flagellar hook-basal body complex protein FliE</fullName>
    </recommendedName>
</protein>
<dbReference type="GO" id="GO:0009425">
    <property type="term" value="C:bacterial-type flagellum basal body"/>
    <property type="evidence" value="ECO:0007669"/>
    <property type="project" value="UniProtKB-SubCell"/>
</dbReference>
<dbReference type="GO" id="GO:0005198">
    <property type="term" value="F:structural molecule activity"/>
    <property type="evidence" value="ECO:0007669"/>
    <property type="project" value="UniProtKB-UniRule"/>
</dbReference>
<evidence type="ECO:0000256" key="1">
    <source>
        <dbReference type="ARBA" id="ARBA00004117"/>
    </source>
</evidence>
<evidence type="ECO:0000256" key="4">
    <source>
        <dbReference type="ARBA" id="ARBA00023143"/>
    </source>
</evidence>
<evidence type="ECO:0000313" key="7">
    <source>
        <dbReference type="Proteomes" id="UP000245362"/>
    </source>
</evidence>